<feature type="compositionally biased region" description="Polar residues" evidence="1">
    <location>
        <begin position="164"/>
        <end position="185"/>
    </location>
</feature>
<gene>
    <name evidence="2" type="ORF">PGTUg99_018854</name>
</gene>
<dbReference type="Proteomes" id="UP000325313">
    <property type="component" value="Unassembled WGS sequence"/>
</dbReference>
<evidence type="ECO:0000256" key="1">
    <source>
        <dbReference type="SAM" id="MobiDB-lite"/>
    </source>
</evidence>
<evidence type="ECO:0000313" key="3">
    <source>
        <dbReference type="Proteomes" id="UP000325313"/>
    </source>
</evidence>
<reference evidence="2 3" key="1">
    <citation type="submission" date="2019-05" db="EMBL/GenBank/DDBJ databases">
        <title>Emergence of the Ug99 lineage of the wheat stem rust pathogen through somatic hybridization.</title>
        <authorList>
            <person name="Li F."/>
            <person name="Upadhyaya N.M."/>
            <person name="Sperschneider J."/>
            <person name="Matny O."/>
            <person name="Nguyen-Phuc H."/>
            <person name="Mago R."/>
            <person name="Raley C."/>
            <person name="Miller M.E."/>
            <person name="Silverstein K.A.T."/>
            <person name="Henningsen E."/>
            <person name="Hirsch C.D."/>
            <person name="Visser B."/>
            <person name="Pretorius Z.A."/>
            <person name="Steffenson B.J."/>
            <person name="Schwessinger B."/>
            <person name="Dodds P.N."/>
            <person name="Figueroa M."/>
        </authorList>
    </citation>
    <scope>NUCLEOTIDE SEQUENCE [LARGE SCALE GENOMIC DNA]</scope>
    <source>
        <strain evidence="2 3">Ug99</strain>
    </source>
</reference>
<proteinExistence type="predicted"/>
<feature type="region of interest" description="Disordered" evidence="1">
    <location>
        <begin position="116"/>
        <end position="185"/>
    </location>
</feature>
<dbReference type="EMBL" id="VDEP01000005">
    <property type="protein sequence ID" value="KAA1137795.1"/>
    <property type="molecule type" value="Genomic_DNA"/>
</dbReference>
<feature type="region of interest" description="Disordered" evidence="1">
    <location>
        <begin position="1"/>
        <end position="31"/>
    </location>
</feature>
<name>A0A5B0SJM3_PUCGR</name>
<sequence length="185" mass="20217">MFPRPPSPPSLSSSASNSSPPRYPTLQSLPTSRDVIRCHPLGLRMSPLRRLSVQVLLRPLLYTLNPRSAVGRDPRRPPMPEFPAPACVASAPRAFRISAASIPHAPNEPAKALAKARSRHHTAESRTLSAAKRDSSWPGTPKPFEGIGVPTPNFGVGHPEDRQQTVLSTSQKFGSRNSNFWESFN</sequence>
<evidence type="ECO:0000313" key="2">
    <source>
        <dbReference type="EMBL" id="KAA1137795.1"/>
    </source>
</evidence>
<organism evidence="2 3">
    <name type="scientific">Puccinia graminis f. sp. tritici</name>
    <dbReference type="NCBI Taxonomy" id="56615"/>
    <lineage>
        <taxon>Eukaryota</taxon>
        <taxon>Fungi</taxon>
        <taxon>Dikarya</taxon>
        <taxon>Basidiomycota</taxon>
        <taxon>Pucciniomycotina</taxon>
        <taxon>Pucciniomycetes</taxon>
        <taxon>Pucciniales</taxon>
        <taxon>Pucciniaceae</taxon>
        <taxon>Puccinia</taxon>
    </lineage>
</organism>
<protein>
    <submittedName>
        <fullName evidence="2">Uncharacterized protein</fullName>
    </submittedName>
</protein>
<accession>A0A5B0SJM3</accession>
<comment type="caution">
    <text evidence="2">The sequence shown here is derived from an EMBL/GenBank/DDBJ whole genome shotgun (WGS) entry which is preliminary data.</text>
</comment>
<dbReference type="AlphaFoldDB" id="A0A5B0SJM3"/>
<feature type="compositionally biased region" description="Low complexity" evidence="1">
    <location>
        <begin position="10"/>
        <end position="20"/>
    </location>
</feature>